<feature type="domain" description="Fe2OG dioxygenase" evidence="5">
    <location>
        <begin position="185"/>
        <end position="291"/>
    </location>
</feature>
<dbReference type="Pfam" id="PF03171">
    <property type="entry name" value="2OG-FeII_Oxy"/>
    <property type="match status" value="1"/>
</dbReference>
<protein>
    <submittedName>
        <fullName evidence="6">Isopenicillin N synthase-like dioxygenase</fullName>
    </submittedName>
</protein>
<dbReference type="InterPro" id="IPR027443">
    <property type="entry name" value="IPNS-like_sf"/>
</dbReference>
<keyword evidence="3" id="KW-0560">Oxidoreductase</keyword>
<reference evidence="6" key="1">
    <citation type="submission" date="2020-11" db="EMBL/GenBank/DDBJ databases">
        <title>Sequencing the genomes of 1000 actinobacteria strains.</title>
        <authorList>
            <person name="Klenk H.-P."/>
        </authorList>
    </citation>
    <scope>NUCLEOTIDE SEQUENCE</scope>
    <source>
        <strain evidence="6">DSM 43175</strain>
    </source>
</reference>
<gene>
    <name evidence="6" type="ORF">IW256_003712</name>
</gene>
<keyword evidence="3" id="KW-0479">Metal-binding</keyword>
<evidence type="ECO:0000313" key="7">
    <source>
        <dbReference type="Proteomes" id="UP000614047"/>
    </source>
</evidence>
<accession>A0A931GRE4</accession>
<dbReference type="RefSeq" id="WP_197012189.1">
    <property type="nucleotide sequence ID" value="NZ_BAABES010000004.1"/>
</dbReference>
<keyword evidence="6" id="KW-0223">Dioxygenase</keyword>
<evidence type="ECO:0000256" key="1">
    <source>
        <dbReference type="ARBA" id="ARBA00004792"/>
    </source>
</evidence>
<dbReference type="PANTHER" id="PTHR47990">
    <property type="entry name" value="2-OXOGLUTARATE (2OG) AND FE(II)-DEPENDENT OXYGENASE SUPERFAMILY PROTEIN-RELATED"/>
    <property type="match status" value="1"/>
</dbReference>
<dbReference type="AlphaFoldDB" id="A0A931GRE4"/>
<evidence type="ECO:0000256" key="3">
    <source>
        <dbReference type="RuleBase" id="RU003682"/>
    </source>
</evidence>
<evidence type="ECO:0000256" key="4">
    <source>
        <dbReference type="SAM" id="MobiDB-lite"/>
    </source>
</evidence>
<dbReference type="InterPro" id="IPR026992">
    <property type="entry name" value="DIOX_N"/>
</dbReference>
<feature type="region of interest" description="Disordered" evidence="4">
    <location>
        <begin position="80"/>
        <end position="102"/>
    </location>
</feature>
<dbReference type="Gene3D" id="2.60.120.330">
    <property type="entry name" value="B-lactam Antibiotic, Isopenicillin N Synthase, Chain"/>
    <property type="match status" value="1"/>
</dbReference>
<dbReference type="PROSITE" id="PS51471">
    <property type="entry name" value="FE2OG_OXY"/>
    <property type="match status" value="1"/>
</dbReference>
<comment type="pathway">
    <text evidence="1">Antibiotic biosynthesis.</text>
</comment>
<dbReference type="PRINTS" id="PR00682">
    <property type="entry name" value="IPNSYNTHASE"/>
</dbReference>
<organism evidence="6 7">
    <name type="scientific">Actinomadura viridis</name>
    <dbReference type="NCBI Taxonomy" id="58110"/>
    <lineage>
        <taxon>Bacteria</taxon>
        <taxon>Bacillati</taxon>
        <taxon>Actinomycetota</taxon>
        <taxon>Actinomycetes</taxon>
        <taxon>Streptosporangiales</taxon>
        <taxon>Thermomonosporaceae</taxon>
        <taxon>Actinomadura</taxon>
    </lineage>
</organism>
<dbReference type="Pfam" id="PF14226">
    <property type="entry name" value="DIOX_N"/>
    <property type="match status" value="1"/>
</dbReference>
<comment type="similarity">
    <text evidence="3">Belongs to the iron/ascorbate-dependent oxidoreductase family.</text>
</comment>
<evidence type="ECO:0000313" key="6">
    <source>
        <dbReference type="EMBL" id="MBG6089599.1"/>
    </source>
</evidence>
<feature type="compositionally biased region" description="Low complexity" evidence="4">
    <location>
        <begin position="82"/>
        <end position="93"/>
    </location>
</feature>
<keyword evidence="3" id="KW-0408">Iron</keyword>
<dbReference type="EMBL" id="JADOUA010000001">
    <property type="protein sequence ID" value="MBG6089599.1"/>
    <property type="molecule type" value="Genomic_DNA"/>
</dbReference>
<dbReference type="GO" id="GO:0046872">
    <property type="term" value="F:metal ion binding"/>
    <property type="evidence" value="ECO:0007669"/>
    <property type="project" value="UniProtKB-KW"/>
</dbReference>
<dbReference type="InterPro" id="IPR050231">
    <property type="entry name" value="Iron_ascorbate_oxido_reductase"/>
</dbReference>
<proteinExistence type="inferred from homology"/>
<name>A0A931GRE4_9ACTN</name>
<evidence type="ECO:0000256" key="2">
    <source>
        <dbReference type="ARBA" id="ARBA00023194"/>
    </source>
</evidence>
<dbReference type="InterPro" id="IPR044861">
    <property type="entry name" value="IPNS-like_FE2OG_OXY"/>
</dbReference>
<comment type="caution">
    <text evidence="6">The sequence shown here is derived from an EMBL/GenBank/DDBJ whole genome shotgun (WGS) entry which is preliminary data.</text>
</comment>
<dbReference type="InterPro" id="IPR005123">
    <property type="entry name" value="Oxoglu/Fe-dep_dioxygenase_dom"/>
</dbReference>
<dbReference type="GO" id="GO:0017000">
    <property type="term" value="P:antibiotic biosynthetic process"/>
    <property type="evidence" value="ECO:0007669"/>
    <property type="project" value="UniProtKB-KW"/>
</dbReference>
<dbReference type="Proteomes" id="UP000614047">
    <property type="component" value="Unassembled WGS sequence"/>
</dbReference>
<keyword evidence="7" id="KW-1185">Reference proteome</keyword>
<evidence type="ECO:0000259" key="5">
    <source>
        <dbReference type="PROSITE" id="PS51471"/>
    </source>
</evidence>
<dbReference type="GO" id="GO:0051213">
    <property type="term" value="F:dioxygenase activity"/>
    <property type="evidence" value="ECO:0007669"/>
    <property type="project" value="UniProtKB-KW"/>
</dbReference>
<dbReference type="SUPFAM" id="SSF51197">
    <property type="entry name" value="Clavaminate synthase-like"/>
    <property type="match status" value="1"/>
</dbReference>
<keyword evidence="2" id="KW-0045">Antibiotic biosynthesis</keyword>
<sequence>MDQESVTRVDGYVPVVDLSARHSAPGRVALAEAIDRACRTSGFFVIVGHGVPRELIDRMHTVTTAFFTLPDAEKDLAAHRPGFSGFRRSGGTTAQSLDRRTPPDLCESFGTHVTGELSDREREDLGDYWATWKLANLWPREPADFKDTWQEYTTVLHALAADLLRLCARALGLDEEHFDDSFDRHVSSLVANYYYPQVDAPLPGQLRRGAHTDFGGLTILYQQDDSGGLQVLQGQDAWRDVHAVPGSFVINIGDLMALWTGGRWVSTMHRVVNPDRTDASSRLSIPFFFQPNHDAIVEPLPLASVPDGQRHETVIAGEWMAMKTQKLFAPVPSQ</sequence>